<reference evidence="1" key="2">
    <citation type="submission" date="2025-08" db="UniProtKB">
        <authorList>
            <consortium name="Ensembl"/>
        </authorList>
    </citation>
    <scope>IDENTIFICATION</scope>
</reference>
<dbReference type="Proteomes" id="UP000694397">
    <property type="component" value="Chromosome 14"/>
</dbReference>
<evidence type="ECO:0000313" key="2">
    <source>
        <dbReference type="Proteomes" id="UP000694397"/>
    </source>
</evidence>
<dbReference type="AlphaFoldDB" id="A0A8C9RN90"/>
<name>A0A8C9RN90_SCLFO</name>
<dbReference type="Ensembl" id="ENSSFOT00015019513.2">
    <property type="protein sequence ID" value="ENSSFOP00015019289.2"/>
    <property type="gene ID" value="ENSSFOG00015012419.2"/>
</dbReference>
<keyword evidence="2" id="KW-1185">Reference proteome</keyword>
<evidence type="ECO:0000313" key="1">
    <source>
        <dbReference type="Ensembl" id="ENSSFOP00015019289.2"/>
    </source>
</evidence>
<reference evidence="1 2" key="1">
    <citation type="submission" date="2019-04" db="EMBL/GenBank/DDBJ databases">
        <authorList>
            <consortium name="Wellcome Sanger Institute Data Sharing"/>
        </authorList>
    </citation>
    <scope>NUCLEOTIDE SEQUENCE [LARGE SCALE GENOMIC DNA]</scope>
</reference>
<proteinExistence type="predicted"/>
<organism evidence="1 2">
    <name type="scientific">Scleropages formosus</name>
    <name type="common">Asian bonytongue</name>
    <name type="synonym">Osteoglossum formosum</name>
    <dbReference type="NCBI Taxonomy" id="113540"/>
    <lineage>
        <taxon>Eukaryota</taxon>
        <taxon>Metazoa</taxon>
        <taxon>Chordata</taxon>
        <taxon>Craniata</taxon>
        <taxon>Vertebrata</taxon>
        <taxon>Euteleostomi</taxon>
        <taxon>Actinopterygii</taxon>
        <taxon>Neopterygii</taxon>
        <taxon>Teleostei</taxon>
        <taxon>Osteoglossocephala</taxon>
        <taxon>Osteoglossomorpha</taxon>
        <taxon>Osteoglossiformes</taxon>
        <taxon>Osteoglossidae</taxon>
        <taxon>Scleropages</taxon>
    </lineage>
</organism>
<accession>A0A8C9RN90</accession>
<reference evidence="1" key="3">
    <citation type="submission" date="2025-09" db="UniProtKB">
        <authorList>
            <consortium name="Ensembl"/>
        </authorList>
    </citation>
    <scope>IDENTIFICATION</scope>
</reference>
<sequence length="55" mass="6217">MLFSSGRLQKNPAGTAKGLKKRVFYSEKLEACECKKCEKVSLWSKSHNSSAPLWK</sequence>
<protein>
    <submittedName>
        <fullName evidence="1">Uncharacterized protein</fullName>
    </submittedName>
</protein>